<reference evidence="3 4" key="1">
    <citation type="journal article" date="2016" name="Nat. Commun.">
        <title>Thousands of microbial genomes shed light on interconnected biogeochemical processes in an aquifer system.</title>
        <authorList>
            <person name="Anantharaman K."/>
            <person name="Brown C.T."/>
            <person name="Hug L.A."/>
            <person name="Sharon I."/>
            <person name="Castelle C.J."/>
            <person name="Probst A.J."/>
            <person name="Thomas B.C."/>
            <person name="Singh A."/>
            <person name="Wilkins M.J."/>
            <person name="Karaoz U."/>
            <person name="Brodie E.L."/>
            <person name="Williams K.H."/>
            <person name="Hubbard S.S."/>
            <person name="Banfield J.F."/>
        </authorList>
    </citation>
    <scope>NUCLEOTIDE SEQUENCE [LARGE SCALE GENOMIC DNA]</scope>
    <source>
        <strain evidence="4">RBG_16_55_9</strain>
    </source>
</reference>
<feature type="domain" description="PIN" evidence="2">
    <location>
        <begin position="3"/>
        <end position="122"/>
    </location>
</feature>
<organism evidence="3 4">
    <name type="scientific">Fraserbacteria sp. (strain RBG_16_55_9)</name>
    <dbReference type="NCBI Taxonomy" id="1817864"/>
    <lineage>
        <taxon>Bacteria</taxon>
        <taxon>Candidatus Fraseribacteriota</taxon>
    </lineage>
</organism>
<dbReference type="EMBL" id="MFGX01000133">
    <property type="protein sequence ID" value="OGF52647.1"/>
    <property type="molecule type" value="Genomic_DNA"/>
</dbReference>
<dbReference type="InterPro" id="IPR029060">
    <property type="entry name" value="PIN-like_dom_sf"/>
</dbReference>
<dbReference type="InterPro" id="IPR044153">
    <property type="entry name" value="PIN_Pae0151-like"/>
</dbReference>
<proteinExistence type="predicted"/>
<dbReference type="AlphaFoldDB" id="A0A1F5UND1"/>
<gene>
    <name evidence="3" type="ORF">A2Z21_05105</name>
</gene>
<dbReference type="PANTHER" id="PTHR35901:SF1">
    <property type="entry name" value="EXONUCLEASE VAPC9"/>
    <property type="match status" value="1"/>
</dbReference>
<name>A0A1F5UND1_FRAXR</name>
<accession>A0A1F5UND1</accession>
<dbReference type="SUPFAM" id="SSF88723">
    <property type="entry name" value="PIN domain-like"/>
    <property type="match status" value="1"/>
</dbReference>
<protein>
    <recommendedName>
        <fullName evidence="2">PIN domain-containing protein</fullName>
    </recommendedName>
</protein>
<dbReference type="Gene3D" id="3.40.50.1010">
    <property type="entry name" value="5'-nuclease"/>
    <property type="match status" value="1"/>
</dbReference>
<dbReference type="InterPro" id="IPR051619">
    <property type="entry name" value="TypeII_TA_RNase_PINc/VapC"/>
</dbReference>
<dbReference type="Proteomes" id="UP000179157">
    <property type="component" value="Unassembled WGS sequence"/>
</dbReference>
<evidence type="ECO:0000313" key="3">
    <source>
        <dbReference type="EMBL" id="OGF52647.1"/>
    </source>
</evidence>
<dbReference type="PANTHER" id="PTHR35901">
    <property type="entry name" value="RIBONUCLEASE VAPC3"/>
    <property type="match status" value="1"/>
</dbReference>
<dbReference type="Pfam" id="PF01850">
    <property type="entry name" value="PIN"/>
    <property type="match status" value="1"/>
</dbReference>
<dbReference type="STRING" id="1817864.A2Z21_05105"/>
<evidence type="ECO:0000313" key="4">
    <source>
        <dbReference type="Proteomes" id="UP000179157"/>
    </source>
</evidence>
<sequence length="146" mass="16765">MNVLDASVVLKWFVEEEDSVQALQLRGEFYAGEREIVAPDLLLFEVANALRYNPNFTVEEVQEAIETLFAMEIEIITPTSSLLAKTIKLAKSFDVTCYDAVYLALAEELGFEFITDDEKFYRKVSEKNQSQVSLRLLVDLRERRDS</sequence>
<comment type="caution">
    <text evidence="3">The sequence shown here is derived from an EMBL/GenBank/DDBJ whole genome shotgun (WGS) entry which is preliminary data.</text>
</comment>
<keyword evidence="1" id="KW-0460">Magnesium</keyword>
<evidence type="ECO:0000259" key="2">
    <source>
        <dbReference type="Pfam" id="PF01850"/>
    </source>
</evidence>
<dbReference type="CDD" id="cd09873">
    <property type="entry name" value="PIN_Pae0151-like"/>
    <property type="match status" value="1"/>
</dbReference>
<dbReference type="InterPro" id="IPR002716">
    <property type="entry name" value="PIN_dom"/>
</dbReference>
<evidence type="ECO:0000256" key="1">
    <source>
        <dbReference type="ARBA" id="ARBA00022842"/>
    </source>
</evidence>